<feature type="compositionally biased region" description="Pro residues" evidence="1">
    <location>
        <begin position="30"/>
        <end position="52"/>
    </location>
</feature>
<dbReference type="EMBL" id="BAABAH010000014">
    <property type="protein sequence ID" value="GAA3829437.1"/>
    <property type="molecule type" value="Genomic_DNA"/>
</dbReference>
<feature type="region of interest" description="Disordered" evidence="1">
    <location>
        <begin position="24"/>
        <end position="55"/>
    </location>
</feature>
<comment type="caution">
    <text evidence="3">The sequence shown here is derived from an EMBL/GenBank/DDBJ whole genome shotgun (WGS) entry which is preliminary data.</text>
</comment>
<dbReference type="InterPro" id="IPR026004">
    <property type="entry name" value="Septum_form"/>
</dbReference>
<dbReference type="Proteomes" id="UP001501821">
    <property type="component" value="Unassembled WGS sequence"/>
</dbReference>
<gene>
    <name evidence="3" type="ORF">GCM10022242_33490</name>
</gene>
<dbReference type="Pfam" id="PF13845">
    <property type="entry name" value="Septum_form"/>
    <property type="match status" value="1"/>
</dbReference>
<keyword evidence="4" id="KW-1185">Reference proteome</keyword>
<evidence type="ECO:0000256" key="1">
    <source>
        <dbReference type="SAM" id="MobiDB-lite"/>
    </source>
</evidence>
<protein>
    <recommendedName>
        <fullName evidence="2">Septum formation-related domain-containing protein</fullName>
    </recommendedName>
</protein>
<evidence type="ECO:0000259" key="2">
    <source>
        <dbReference type="Pfam" id="PF13845"/>
    </source>
</evidence>
<reference evidence="4" key="1">
    <citation type="journal article" date="2019" name="Int. J. Syst. Evol. Microbiol.">
        <title>The Global Catalogue of Microorganisms (GCM) 10K type strain sequencing project: providing services to taxonomists for standard genome sequencing and annotation.</title>
        <authorList>
            <consortium name="The Broad Institute Genomics Platform"/>
            <consortium name="The Broad Institute Genome Sequencing Center for Infectious Disease"/>
            <person name="Wu L."/>
            <person name="Ma J."/>
        </authorList>
    </citation>
    <scope>NUCLEOTIDE SEQUENCE [LARGE SCALE GENOMIC DNA]</scope>
    <source>
        <strain evidence="4">JCM 16953</strain>
    </source>
</reference>
<accession>A0ABP7IXU5</accession>
<evidence type="ECO:0000313" key="3">
    <source>
        <dbReference type="EMBL" id="GAA3829437.1"/>
    </source>
</evidence>
<organism evidence="3 4">
    <name type="scientific">Nocardioides panacisoli</name>
    <dbReference type="NCBI Taxonomy" id="627624"/>
    <lineage>
        <taxon>Bacteria</taxon>
        <taxon>Bacillati</taxon>
        <taxon>Actinomycetota</taxon>
        <taxon>Actinomycetes</taxon>
        <taxon>Propionibacteriales</taxon>
        <taxon>Nocardioidaceae</taxon>
        <taxon>Nocardioides</taxon>
    </lineage>
</organism>
<feature type="domain" description="Septum formation-related" evidence="2">
    <location>
        <begin position="55"/>
        <end position="273"/>
    </location>
</feature>
<evidence type="ECO:0000313" key="4">
    <source>
        <dbReference type="Proteomes" id="UP001501821"/>
    </source>
</evidence>
<proteinExistence type="predicted"/>
<name>A0ABP7IXU5_9ACTN</name>
<sequence>MTQMQGVRRAAGALVAVLLLAGCDDGGSSTPPPEHTTAPTPPPSAAPPPPGPKTGECYTLTFKQAVAPTSKRKPRSCDEPHTSETYDVGDLDTVVDGHLVAVDSDRVQEQISQACPADLSAFLGGDLTDLRLSMIRPVWFTPTVRGSDRGENWYRCDAVVVAGDNELAELDTSLEGVLGKDDGRDTYAMCGTAAPDADDFERVQCSSQHTWRAIAVVPFTPGPYPGVQAAESRGQTPCENAGLDVADDPLQFDWGYEYPTADQWAAGQTFGRCWAPD</sequence>